<evidence type="ECO:0000259" key="2">
    <source>
        <dbReference type="Pfam" id="PF07282"/>
    </source>
</evidence>
<organism evidence="3 4">
    <name type="scientific">Plectonema radiosum NIES-515</name>
    <dbReference type="NCBI Taxonomy" id="2986073"/>
    <lineage>
        <taxon>Bacteria</taxon>
        <taxon>Bacillati</taxon>
        <taxon>Cyanobacteriota</taxon>
        <taxon>Cyanophyceae</taxon>
        <taxon>Oscillatoriophycideae</taxon>
        <taxon>Oscillatoriales</taxon>
        <taxon>Microcoleaceae</taxon>
        <taxon>Plectonema</taxon>
    </lineage>
</organism>
<keyword evidence="4" id="KW-1185">Reference proteome</keyword>
<gene>
    <name evidence="3" type="ORF">OGM63_20650</name>
</gene>
<name>A0ABT3B3D1_9CYAN</name>
<dbReference type="Pfam" id="PF07282">
    <property type="entry name" value="Cas12f1-like_TNB"/>
    <property type="match status" value="1"/>
</dbReference>
<dbReference type="EMBL" id="JAOWRF010000296">
    <property type="protein sequence ID" value="MCV3215888.1"/>
    <property type="molecule type" value="Genomic_DNA"/>
</dbReference>
<dbReference type="Proteomes" id="UP001526143">
    <property type="component" value="Unassembled WGS sequence"/>
</dbReference>
<comment type="caution">
    <text evidence="3">The sequence shown here is derived from an EMBL/GenBank/DDBJ whole genome shotgun (WGS) entry which is preliminary data.</text>
</comment>
<protein>
    <submittedName>
        <fullName evidence="3">Transposase</fullName>
    </submittedName>
</protein>
<keyword evidence="1" id="KW-0238">DNA-binding</keyword>
<proteinExistence type="predicted"/>
<evidence type="ECO:0000313" key="4">
    <source>
        <dbReference type="Proteomes" id="UP001526143"/>
    </source>
</evidence>
<dbReference type="InterPro" id="IPR010095">
    <property type="entry name" value="Cas12f1-like_TNB"/>
</dbReference>
<reference evidence="3 4" key="1">
    <citation type="submission" date="2022-10" db="EMBL/GenBank/DDBJ databases">
        <title>Identification of biosynthetic pathway for the production of the potent trypsin inhibitor radiosumin.</title>
        <authorList>
            <person name="Fewer D.P."/>
            <person name="Delbaje E."/>
            <person name="Ouyang X."/>
            <person name="Agostino P.D."/>
            <person name="Wahlsten M."/>
            <person name="Jokela J."/>
            <person name="Permi P."/>
            <person name="Haapaniemi E."/>
            <person name="Koistinen H."/>
        </authorList>
    </citation>
    <scope>NUCLEOTIDE SEQUENCE [LARGE SCALE GENOMIC DNA]</scope>
    <source>
        <strain evidence="3 4">NIES-515</strain>
    </source>
</reference>
<accession>A0ABT3B3D1</accession>
<sequence>MCSECGAIVKKCLSTRIHISSCGSELHRDTNAAINILSLAKQVRDGQSQCNAL</sequence>
<evidence type="ECO:0000256" key="1">
    <source>
        <dbReference type="ARBA" id="ARBA00023125"/>
    </source>
</evidence>
<evidence type="ECO:0000313" key="3">
    <source>
        <dbReference type="EMBL" id="MCV3215888.1"/>
    </source>
</evidence>
<feature type="domain" description="Cas12f1-like TNB" evidence="2">
    <location>
        <begin position="1"/>
        <end position="36"/>
    </location>
</feature>